<dbReference type="GO" id="GO:0016504">
    <property type="term" value="F:peptidase activator activity"/>
    <property type="evidence" value="ECO:0007669"/>
    <property type="project" value="InterPro"/>
</dbReference>
<dbReference type="KEGG" id="mng:MNEG_11631"/>
<organism evidence="1 2">
    <name type="scientific">Monoraphidium neglectum</name>
    <dbReference type="NCBI Taxonomy" id="145388"/>
    <lineage>
        <taxon>Eukaryota</taxon>
        <taxon>Viridiplantae</taxon>
        <taxon>Chlorophyta</taxon>
        <taxon>core chlorophytes</taxon>
        <taxon>Chlorophyceae</taxon>
        <taxon>CS clade</taxon>
        <taxon>Sphaeropleales</taxon>
        <taxon>Selenastraceae</taxon>
        <taxon>Monoraphidium</taxon>
    </lineage>
</organism>
<dbReference type="GeneID" id="25728913"/>
<dbReference type="EMBL" id="KK103056">
    <property type="protein sequence ID" value="KIY96330.1"/>
    <property type="molecule type" value="Genomic_DNA"/>
</dbReference>
<protein>
    <submittedName>
        <fullName evidence="1">Uncharacterized protein</fullName>
    </submittedName>
</protein>
<dbReference type="STRING" id="145388.A0A0D2MNQ3"/>
<evidence type="ECO:0000313" key="2">
    <source>
        <dbReference type="Proteomes" id="UP000054498"/>
    </source>
</evidence>
<proteinExistence type="predicted"/>
<name>A0A0D2MNQ3_9CHLO</name>
<reference evidence="1 2" key="1">
    <citation type="journal article" date="2013" name="BMC Genomics">
        <title>Reconstruction of the lipid metabolism for the microalga Monoraphidium neglectum from its genome sequence reveals characteristics suitable for biofuel production.</title>
        <authorList>
            <person name="Bogen C."/>
            <person name="Al-Dilaimi A."/>
            <person name="Albersmeier A."/>
            <person name="Wichmann J."/>
            <person name="Grundmann M."/>
            <person name="Rupp O."/>
            <person name="Lauersen K.J."/>
            <person name="Blifernez-Klassen O."/>
            <person name="Kalinowski J."/>
            <person name="Goesmann A."/>
            <person name="Mussgnug J.H."/>
            <person name="Kruse O."/>
        </authorList>
    </citation>
    <scope>NUCLEOTIDE SEQUENCE [LARGE SCALE GENOMIC DNA]</scope>
    <source>
        <strain evidence="1 2">SAG 48.87</strain>
    </source>
</reference>
<dbReference type="GO" id="GO:0005829">
    <property type="term" value="C:cytosol"/>
    <property type="evidence" value="ECO:0007669"/>
    <property type="project" value="TreeGrafter"/>
</dbReference>
<dbReference type="GO" id="GO:0010499">
    <property type="term" value="P:proteasomal ubiquitin-independent protein catabolic process"/>
    <property type="evidence" value="ECO:0007669"/>
    <property type="project" value="TreeGrafter"/>
</dbReference>
<dbReference type="PANTHER" id="PTHR32170">
    <property type="entry name" value="PROTEASOME ACTIVATOR COMPLEX SUBUNIT 4"/>
    <property type="match status" value="1"/>
</dbReference>
<dbReference type="Proteomes" id="UP000054498">
    <property type="component" value="Unassembled WGS sequence"/>
</dbReference>
<dbReference type="AlphaFoldDB" id="A0A0D2MNQ3"/>
<dbReference type="InterPro" id="IPR035309">
    <property type="entry name" value="PSME4"/>
</dbReference>
<dbReference type="GO" id="GO:0005634">
    <property type="term" value="C:nucleus"/>
    <property type="evidence" value="ECO:0007669"/>
    <property type="project" value="TreeGrafter"/>
</dbReference>
<dbReference type="GO" id="GO:0070628">
    <property type="term" value="F:proteasome binding"/>
    <property type="evidence" value="ECO:0007669"/>
    <property type="project" value="InterPro"/>
</dbReference>
<accession>A0A0D2MNQ3</accession>
<dbReference type="RefSeq" id="XP_013895350.1">
    <property type="nucleotide sequence ID" value="XM_014039896.1"/>
</dbReference>
<keyword evidence="2" id="KW-1185">Reference proteome</keyword>
<evidence type="ECO:0000313" key="1">
    <source>
        <dbReference type="EMBL" id="KIY96330.1"/>
    </source>
</evidence>
<gene>
    <name evidence="1" type="ORF">MNEG_11631</name>
</gene>
<dbReference type="OrthoDB" id="17907at2759"/>
<dbReference type="PANTHER" id="PTHR32170:SF3">
    <property type="entry name" value="PROTEASOME ACTIVATOR COMPLEX SUBUNIT 4"/>
    <property type="match status" value="1"/>
</dbReference>
<sequence length="201" mass="22690">MTDLWEITLQSGEDVEVQVRTCEVLTHCLRQYRRDKALAARLTLPWRPLYEALRRHCAGEGLPELRGGMLAQARHSALFSLVPRARRHFPASAAAEVWAAARPALVEGWVSEWLDVWERLAFCDFWSSHWMYLLARTAKDDWKGVVDWRPLLPRLYTHMLAAFRVPVGTATSSPPMSVTPPSSVTSLFGHKIDQVGGASRG</sequence>